<dbReference type="GO" id="GO:0006950">
    <property type="term" value="P:response to stress"/>
    <property type="evidence" value="ECO:0007669"/>
    <property type="project" value="UniProtKB-ARBA"/>
</dbReference>
<evidence type="ECO:0000256" key="2">
    <source>
        <dbReference type="ARBA" id="ARBA00023015"/>
    </source>
</evidence>
<dbReference type="SUPFAM" id="SSF88946">
    <property type="entry name" value="Sigma2 domain of RNA polymerase sigma factors"/>
    <property type="match status" value="1"/>
</dbReference>
<dbReference type="InterPro" id="IPR013324">
    <property type="entry name" value="RNA_pol_sigma_r3/r4-like"/>
</dbReference>
<comment type="similarity">
    <text evidence="1 6">Belongs to the sigma-70 factor family. ECF subfamily.</text>
</comment>
<dbReference type="InterPro" id="IPR013325">
    <property type="entry name" value="RNA_pol_sigma_r2"/>
</dbReference>
<organism evidence="9 10">
    <name type="scientific">Mahella australiensis (strain DSM 15567 / CIP 107919 / 50-1 BON)</name>
    <dbReference type="NCBI Taxonomy" id="697281"/>
    <lineage>
        <taxon>Bacteria</taxon>
        <taxon>Bacillati</taxon>
        <taxon>Bacillota</taxon>
        <taxon>Clostridia</taxon>
        <taxon>Thermoanaerobacterales</taxon>
        <taxon>Thermoanaerobacterales Family IV. Incertae Sedis</taxon>
        <taxon>Mahella</taxon>
    </lineage>
</organism>
<dbReference type="STRING" id="697281.Mahau_2638"/>
<protein>
    <recommendedName>
        <fullName evidence="6">RNA polymerase sigma factor</fullName>
    </recommendedName>
</protein>
<dbReference type="GO" id="GO:0003677">
    <property type="term" value="F:DNA binding"/>
    <property type="evidence" value="ECO:0007669"/>
    <property type="project" value="UniProtKB-KW"/>
</dbReference>
<dbReference type="InterPro" id="IPR039425">
    <property type="entry name" value="RNA_pol_sigma-70-like"/>
</dbReference>
<evidence type="ECO:0000256" key="3">
    <source>
        <dbReference type="ARBA" id="ARBA00023082"/>
    </source>
</evidence>
<dbReference type="NCBIfam" id="TIGR02937">
    <property type="entry name" value="sigma70-ECF"/>
    <property type="match status" value="1"/>
</dbReference>
<dbReference type="InterPro" id="IPR013249">
    <property type="entry name" value="RNA_pol_sigma70_r4_t2"/>
</dbReference>
<keyword evidence="2 6" id="KW-0805">Transcription regulation</keyword>
<reference evidence="10" key="1">
    <citation type="submission" date="2010-11" db="EMBL/GenBank/DDBJ databases">
        <title>The complete genome of Mahella australiensis DSM 15567.</title>
        <authorList>
            <consortium name="US DOE Joint Genome Institute (JGI-PGF)"/>
            <person name="Lucas S."/>
            <person name="Copeland A."/>
            <person name="Lapidus A."/>
            <person name="Bruce D."/>
            <person name="Goodwin L."/>
            <person name="Pitluck S."/>
            <person name="Kyrpides N."/>
            <person name="Mavromatis K."/>
            <person name="Pagani I."/>
            <person name="Ivanova N."/>
            <person name="Teshima H."/>
            <person name="Brettin T."/>
            <person name="Detter J.C."/>
            <person name="Han C."/>
            <person name="Tapia R."/>
            <person name="Land M."/>
            <person name="Hauser L."/>
            <person name="Markowitz V."/>
            <person name="Cheng J.-F."/>
            <person name="Hugenholtz P."/>
            <person name="Woyke T."/>
            <person name="Wu D."/>
            <person name="Spring S."/>
            <person name="Pukall R."/>
            <person name="Steenblock K."/>
            <person name="Schneider S."/>
            <person name="Klenk H.-P."/>
            <person name="Eisen J.A."/>
        </authorList>
    </citation>
    <scope>NUCLEOTIDE SEQUENCE [LARGE SCALE GENOMIC DNA]</scope>
    <source>
        <strain evidence="10">DSM 15567 / CIP 107919 / 50-1 BON</strain>
    </source>
</reference>
<dbReference type="Proteomes" id="UP000008457">
    <property type="component" value="Chromosome"/>
</dbReference>
<evidence type="ECO:0000259" key="8">
    <source>
        <dbReference type="Pfam" id="PF08281"/>
    </source>
</evidence>
<sequence length="190" mass="21704">MDLNDEQLAAAASRGDKAAMEVLIYRYHDSIYRYIYRLTASESAAQDLAQETFLHAIQALHNGRPPRSFRPWLYSIASNLCRDMWRSGHYLHEKACDMSDMDVPCDSDGGIVDLLERQQLRMRVIEAVTSLPMDVRQPVVLHFYEDMKVKDIAAVMDIPEGTVKSRLHRAYKLLKGRLSNDEGSADDERA</sequence>
<keyword evidence="5 6" id="KW-0804">Transcription</keyword>
<dbReference type="GO" id="GO:0016987">
    <property type="term" value="F:sigma factor activity"/>
    <property type="evidence" value="ECO:0007669"/>
    <property type="project" value="UniProtKB-KW"/>
</dbReference>
<evidence type="ECO:0000259" key="7">
    <source>
        <dbReference type="Pfam" id="PF04542"/>
    </source>
</evidence>
<keyword evidence="3 6" id="KW-0731">Sigma factor</keyword>
<evidence type="ECO:0000256" key="6">
    <source>
        <dbReference type="RuleBase" id="RU000716"/>
    </source>
</evidence>
<evidence type="ECO:0000256" key="4">
    <source>
        <dbReference type="ARBA" id="ARBA00023125"/>
    </source>
</evidence>
<dbReference type="RefSeq" id="WP_013782200.1">
    <property type="nucleotide sequence ID" value="NC_015520.1"/>
</dbReference>
<dbReference type="Gene3D" id="1.10.1740.10">
    <property type="match status" value="1"/>
</dbReference>
<dbReference type="InterPro" id="IPR000838">
    <property type="entry name" value="RNA_pol_sigma70_ECF_CS"/>
</dbReference>
<evidence type="ECO:0000256" key="1">
    <source>
        <dbReference type="ARBA" id="ARBA00010641"/>
    </source>
</evidence>
<proteinExistence type="inferred from homology"/>
<dbReference type="Pfam" id="PF04542">
    <property type="entry name" value="Sigma70_r2"/>
    <property type="match status" value="1"/>
</dbReference>
<dbReference type="PANTHER" id="PTHR43133:SF25">
    <property type="entry name" value="RNA POLYMERASE SIGMA FACTOR RFAY-RELATED"/>
    <property type="match status" value="1"/>
</dbReference>
<feature type="domain" description="RNA polymerase sigma factor 70 region 4 type 2" evidence="8">
    <location>
        <begin position="122"/>
        <end position="174"/>
    </location>
</feature>
<accession>F3ZYK9</accession>
<dbReference type="PROSITE" id="PS01063">
    <property type="entry name" value="SIGMA70_ECF"/>
    <property type="match status" value="1"/>
</dbReference>
<dbReference type="CDD" id="cd06171">
    <property type="entry name" value="Sigma70_r4"/>
    <property type="match status" value="1"/>
</dbReference>
<dbReference type="SUPFAM" id="SSF88659">
    <property type="entry name" value="Sigma3 and sigma4 domains of RNA polymerase sigma factors"/>
    <property type="match status" value="1"/>
</dbReference>
<dbReference type="KEGG" id="mas:Mahau_2638"/>
<feature type="domain" description="RNA polymerase sigma-70 region 2" evidence="7">
    <location>
        <begin position="24"/>
        <end position="87"/>
    </location>
</feature>
<dbReference type="InterPro" id="IPR014284">
    <property type="entry name" value="RNA_pol_sigma-70_dom"/>
</dbReference>
<dbReference type="Gene3D" id="1.10.10.10">
    <property type="entry name" value="Winged helix-like DNA-binding domain superfamily/Winged helix DNA-binding domain"/>
    <property type="match status" value="1"/>
</dbReference>
<reference evidence="9 10" key="2">
    <citation type="journal article" date="2011" name="Stand. Genomic Sci.">
        <title>Complete genome sequence of Mahella australiensis type strain (50-1 BON).</title>
        <authorList>
            <person name="Sikorski J."/>
            <person name="Teshima H."/>
            <person name="Nolan M."/>
            <person name="Lucas S."/>
            <person name="Hammon N."/>
            <person name="Deshpande S."/>
            <person name="Cheng J.F."/>
            <person name="Pitluck S."/>
            <person name="Liolios K."/>
            <person name="Pagani I."/>
            <person name="Ivanova N."/>
            <person name="Huntemann M."/>
            <person name="Mavromatis K."/>
            <person name="Ovchinikova G."/>
            <person name="Pati A."/>
            <person name="Tapia R."/>
            <person name="Han C."/>
            <person name="Goodwin L."/>
            <person name="Chen A."/>
            <person name="Palaniappan K."/>
            <person name="Land M."/>
            <person name="Hauser L."/>
            <person name="Ngatchou-Djao O.D."/>
            <person name="Rohde M."/>
            <person name="Pukall R."/>
            <person name="Spring S."/>
            <person name="Abt B."/>
            <person name="Goker M."/>
            <person name="Detter J.C."/>
            <person name="Woyke T."/>
            <person name="Bristow J."/>
            <person name="Markowitz V."/>
            <person name="Hugenholtz P."/>
            <person name="Eisen J.A."/>
            <person name="Kyrpides N.C."/>
            <person name="Klenk H.P."/>
            <person name="Lapidus A."/>
        </authorList>
    </citation>
    <scope>NUCLEOTIDE SEQUENCE [LARGE SCALE GENOMIC DNA]</scope>
    <source>
        <strain evidence="10">DSM 15567 / CIP 107919 / 50-1 BON</strain>
    </source>
</reference>
<dbReference type="HOGENOM" id="CLU_047691_3_4_9"/>
<dbReference type="Pfam" id="PF08281">
    <property type="entry name" value="Sigma70_r4_2"/>
    <property type="match status" value="1"/>
</dbReference>
<gene>
    <name evidence="9" type="ordered locus">Mahau_2638</name>
</gene>
<name>F3ZYK9_MAHA5</name>
<dbReference type="eggNOG" id="COG1595">
    <property type="taxonomic scope" value="Bacteria"/>
</dbReference>
<keyword evidence="10" id="KW-1185">Reference proteome</keyword>
<dbReference type="GO" id="GO:0006352">
    <property type="term" value="P:DNA-templated transcription initiation"/>
    <property type="evidence" value="ECO:0007669"/>
    <property type="project" value="InterPro"/>
</dbReference>
<keyword evidence="4 6" id="KW-0238">DNA-binding</keyword>
<dbReference type="InterPro" id="IPR036388">
    <property type="entry name" value="WH-like_DNA-bd_sf"/>
</dbReference>
<dbReference type="PANTHER" id="PTHR43133">
    <property type="entry name" value="RNA POLYMERASE ECF-TYPE SIGMA FACTO"/>
    <property type="match status" value="1"/>
</dbReference>
<evidence type="ECO:0000256" key="5">
    <source>
        <dbReference type="ARBA" id="ARBA00023163"/>
    </source>
</evidence>
<evidence type="ECO:0000313" key="10">
    <source>
        <dbReference type="Proteomes" id="UP000008457"/>
    </source>
</evidence>
<dbReference type="AlphaFoldDB" id="F3ZYK9"/>
<evidence type="ECO:0000313" key="9">
    <source>
        <dbReference type="EMBL" id="AEE97777.1"/>
    </source>
</evidence>
<dbReference type="EMBL" id="CP002360">
    <property type="protein sequence ID" value="AEE97777.1"/>
    <property type="molecule type" value="Genomic_DNA"/>
</dbReference>
<dbReference type="InterPro" id="IPR007627">
    <property type="entry name" value="RNA_pol_sigma70_r2"/>
</dbReference>